<dbReference type="PANTHER" id="PTHR46577">
    <property type="entry name" value="HTH-TYPE TRANSCRIPTIONAL REGULATORY PROTEIN GABR"/>
    <property type="match status" value="1"/>
</dbReference>
<keyword evidence="7" id="KW-0032">Aminotransferase</keyword>
<keyword evidence="5" id="KW-0804">Transcription</keyword>
<dbReference type="SUPFAM" id="SSF53383">
    <property type="entry name" value="PLP-dependent transferases"/>
    <property type="match status" value="1"/>
</dbReference>
<dbReference type="SUPFAM" id="SSF46785">
    <property type="entry name" value="Winged helix' DNA-binding domain"/>
    <property type="match status" value="1"/>
</dbReference>
<dbReference type="EMBL" id="FNRQ01000013">
    <property type="protein sequence ID" value="SEB24268.1"/>
    <property type="molecule type" value="Genomic_DNA"/>
</dbReference>
<keyword evidence="2" id="KW-0663">Pyridoxal phosphate</keyword>
<dbReference type="CDD" id="cd00609">
    <property type="entry name" value="AAT_like"/>
    <property type="match status" value="1"/>
</dbReference>
<dbReference type="GO" id="GO:0003677">
    <property type="term" value="F:DNA binding"/>
    <property type="evidence" value="ECO:0007669"/>
    <property type="project" value="UniProtKB-KW"/>
</dbReference>
<evidence type="ECO:0000256" key="4">
    <source>
        <dbReference type="ARBA" id="ARBA00023125"/>
    </source>
</evidence>
<dbReference type="RefSeq" id="WP_090537969.1">
    <property type="nucleotide sequence ID" value="NZ_FNRQ01000013.1"/>
</dbReference>
<dbReference type="Gene3D" id="3.40.640.10">
    <property type="entry name" value="Type I PLP-dependent aspartate aminotransferase-like (Major domain)"/>
    <property type="match status" value="1"/>
</dbReference>
<keyword evidence="3" id="KW-0805">Transcription regulation</keyword>
<keyword evidence="4 7" id="KW-0238">DNA-binding</keyword>
<dbReference type="OrthoDB" id="9804020at2"/>
<evidence type="ECO:0000313" key="8">
    <source>
        <dbReference type="Proteomes" id="UP000198638"/>
    </source>
</evidence>
<dbReference type="InterPro" id="IPR015421">
    <property type="entry name" value="PyrdxlP-dep_Trfase_major"/>
</dbReference>
<dbReference type="SMART" id="SM00345">
    <property type="entry name" value="HTH_GNTR"/>
    <property type="match status" value="1"/>
</dbReference>
<evidence type="ECO:0000256" key="3">
    <source>
        <dbReference type="ARBA" id="ARBA00023015"/>
    </source>
</evidence>
<comment type="similarity">
    <text evidence="1">In the C-terminal section; belongs to the class-I pyridoxal-phosphate-dependent aminotransferase family.</text>
</comment>
<dbReference type="PROSITE" id="PS50949">
    <property type="entry name" value="HTH_GNTR"/>
    <property type="match status" value="1"/>
</dbReference>
<evidence type="ECO:0000313" key="7">
    <source>
        <dbReference type="EMBL" id="SEB24268.1"/>
    </source>
</evidence>
<protein>
    <submittedName>
        <fullName evidence="7">DNA-binding transcriptional regulator, MocR family, contains an aminotransferase domain</fullName>
    </submittedName>
</protein>
<dbReference type="Proteomes" id="UP000198638">
    <property type="component" value="Unassembled WGS sequence"/>
</dbReference>
<dbReference type="AlphaFoldDB" id="A0A1H4HTC4"/>
<dbReference type="InterPro" id="IPR015424">
    <property type="entry name" value="PyrdxlP-dep_Trfase"/>
</dbReference>
<dbReference type="InterPro" id="IPR004839">
    <property type="entry name" value="Aminotransferase_I/II_large"/>
</dbReference>
<evidence type="ECO:0000256" key="2">
    <source>
        <dbReference type="ARBA" id="ARBA00022898"/>
    </source>
</evidence>
<sequence>MIELQLERDRRGTSTLVEQVVQGFAAAIESQSLRAGALLPSVRQLAQTQRLSTFTVTEAYNRLVSMGLVVARRGSGYRVATLDAPPARVNASANDWQPPSLTATWLLSDVYADHSVPIKAGCGWLPNEWVNGAGLQHALRATSRVPPGRLADYGHPYGFAPLRERIAEQLDRRGLPVDVSNVLLTQGATQALDLIVRTLLRPGDTVLVEDPGYCNLLQILKLAGLNVQGVPRTPAGLDADALERLVAAHRPKAMFVNTTLQNPTGTTLGMASAFRLLQIAERQRMWVIEDDVSRELAPASAPLLAAMEGLQRVLYVSGFSKTVTPGLRCGYVVAERDVLRELARTKMAVGLTSSEPIERIVDKVLLEGRHARHVETVNERLKAAHVQVEERIDAAGLELFHRPRAGLFLWARLPVEPARAAEIATAALRDGIWLAPGSYFRPDDAPTAWFRFNVPYSTDDALWRFIAGIR</sequence>
<reference evidence="8" key="1">
    <citation type="submission" date="2016-10" db="EMBL/GenBank/DDBJ databases">
        <authorList>
            <person name="Varghese N."/>
            <person name="Submissions S."/>
        </authorList>
    </citation>
    <scope>NUCLEOTIDE SEQUENCE [LARGE SCALE GENOMIC DNA]</scope>
    <source>
        <strain evidence="8">LMG 24000</strain>
    </source>
</reference>
<dbReference type="GO" id="GO:0030170">
    <property type="term" value="F:pyridoxal phosphate binding"/>
    <property type="evidence" value="ECO:0007669"/>
    <property type="project" value="InterPro"/>
</dbReference>
<name>A0A1H4HTC4_9BURK</name>
<dbReference type="InterPro" id="IPR051446">
    <property type="entry name" value="HTH_trans_reg/aminotransferase"/>
</dbReference>
<organism evidence="7 8">
    <name type="scientific">Paraburkholderia sartisoli</name>
    <dbReference type="NCBI Taxonomy" id="83784"/>
    <lineage>
        <taxon>Bacteria</taxon>
        <taxon>Pseudomonadati</taxon>
        <taxon>Pseudomonadota</taxon>
        <taxon>Betaproteobacteria</taxon>
        <taxon>Burkholderiales</taxon>
        <taxon>Burkholderiaceae</taxon>
        <taxon>Paraburkholderia</taxon>
    </lineage>
</organism>
<keyword evidence="7" id="KW-0808">Transferase</keyword>
<dbReference type="Pfam" id="PF00155">
    <property type="entry name" value="Aminotran_1_2"/>
    <property type="match status" value="1"/>
</dbReference>
<dbReference type="PANTHER" id="PTHR46577:SF2">
    <property type="entry name" value="TRANSCRIPTIONAL REGULATORY PROTEIN"/>
    <property type="match status" value="1"/>
</dbReference>
<evidence type="ECO:0000256" key="5">
    <source>
        <dbReference type="ARBA" id="ARBA00023163"/>
    </source>
</evidence>
<accession>A0A1H4HTC4</accession>
<gene>
    <name evidence="7" type="ORF">SAMN05192564_11351</name>
</gene>
<dbReference type="CDD" id="cd07377">
    <property type="entry name" value="WHTH_GntR"/>
    <property type="match status" value="1"/>
</dbReference>
<dbReference type="InterPro" id="IPR036390">
    <property type="entry name" value="WH_DNA-bd_sf"/>
</dbReference>
<dbReference type="InterPro" id="IPR000524">
    <property type="entry name" value="Tscrpt_reg_HTH_GntR"/>
</dbReference>
<dbReference type="STRING" id="83784.SAMN05192564_11351"/>
<feature type="domain" description="HTH gntR-type" evidence="6">
    <location>
        <begin position="14"/>
        <end position="82"/>
    </location>
</feature>
<dbReference type="Pfam" id="PF00392">
    <property type="entry name" value="GntR"/>
    <property type="match status" value="1"/>
</dbReference>
<dbReference type="GO" id="GO:0003700">
    <property type="term" value="F:DNA-binding transcription factor activity"/>
    <property type="evidence" value="ECO:0007669"/>
    <property type="project" value="InterPro"/>
</dbReference>
<keyword evidence="8" id="KW-1185">Reference proteome</keyword>
<proteinExistence type="inferred from homology"/>
<dbReference type="InterPro" id="IPR036388">
    <property type="entry name" value="WH-like_DNA-bd_sf"/>
</dbReference>
<evidence type="ECO:0000259" key="6">
    <source>
        <dbReference type="PROSITE" id="PS50949"/>
    </source>
</evidence>
<evidence type="ECO:0000256" key="1">
    <source>
        <dbReference type="ARBA" id="ARBA00005384"/>
    </source>
</evidence>
<dbReference type="Gene3D" id="1.10.10.10">
    <property type="entry name" value="Winged helix-like DNA-binding domain superfamily/Winged helix DNA-binding domain"/>
    <property type="match status" value="1"/>
</dbReference>
<dbReference type="GO" id="GO:0008483">
    <property type="term" value="F:transaminase activity"/>
    <property type="evidence" value="ECO:0007669"/>
    <property type="project" value="UniProtKB-KW"/>
</dbReference>